<evidence type="ECO:0000313" key="9">
    <source>
        <dbReference type="EMBL" id="NGO68111.1"/>
    </source>
</evidence>
<accession>A0A6G4WUG8</accession>
<keyword evidence="3" id="KW-0378">Hydrolase</keyword>
<dbReference type="AlphaFoldDB" id="A0A6G4WUG8"/>
<evidence type="ECO:0000313" key="10">
    <source>
        <dbReference type="Proteomes" id="UP000477722"/>
    </source>
</evidence>
<dbReference type="PANTHER" id="PTHR47359:SF3">
    <property type="entry name" value="NLP_P60 DOMAIN-CONTAINING PROTEIN-RELATED"/>
    <property type="match status" value="1"/>
</dbReference>
<dbReference type="EMBL" id="JAAKZZ010000044">
    <property type="protein sequence ID" value="NGO68111.1"/>
    <property type="molecule type" value="Genomic_DNA"/>
</dbReference>
<evidence type="ECO:0000256" key="6">
    <source>
        <dbReference type="SAM" id="MobiDB-lite"/>
    </source>
</evidence>
<dbReference type="GO" id="GO:0008234">
    <property type="term" value="F:cysteine-type peptidase activity"/>
    <property type="evidence" value="ECO:0007669"/>
    <property type="project" value="UniProtKB-KW"/>
</dbReference>
<organism evidence="9 10">
    <name type="scientific">Streptomyces boncukensis</name>
    <dbReference type="NCBI Taxonomy" id="2711219"/>
    <lineage>
        <taxon>Bacteria</taxon>
        <taxon>Bacillati</taxon>
        <taxon>Actinomycetota</taxon>
        <taxon>Actinomycetes</taxon>
        <taxon>Kitasatosporales</taxon>
        <taxon>Streptomycetaceae</taxon>
        <taxon>Streptomyces</taxon>
    </lineage>
</organism>
<dbReference type="Pfam" id="PF00877">
    <property type="entry name" value="NLPC_P60"/>
    <property type="match status" value="1"/>
</dbReference>
<keyword evidence="2" id="KW-0645">Protease</keyword>
<proteinExistence type="inferred from homology"/>
<dbReference type="InterPro" id="IPR051794">
    <property type="entry name" value="PG_Endopeptidase_C40"/>
</dbReference>
<keyword evidence="7" id="KW-0732">Signal</keyword>
<dbReference type="PROSITE" id="PS51935">
    <property type="entry name" value="NLPC_P60"/>
    <property type="match status" value="1"/>
</dbReference>
<feature type="compositionally biased region" description="Low complexity" evidence="6">
    <location>
        <begin position="224"/>
        <end position="241"/>
    </location>
</feature>
<comment type="similarity">
    <text evidence="1">Belongs to the peptidase C40 family.</text>
</comment>
<evidence type="ECO:0000259" key="8">
    <source>
        <dbReference type="PROSITE" id="PS51935"/>
    </source>
</evidence>
<reference evidence="9 10" key="1">
    <citation type="submission" date="2020-02" db="EMBL/GenBank/DDBJ databases">
        <title>Whole-genome analyses of novel actinobacteria.</title>
        <authorList>
            <person name="Sahin N."/>
            <person name="Tatar D."/>
        </authorList>
    </citation>
    <scope>NUCLEOTIDE SEQUENCE [LARGE SCALE GENOMIC DNA]</scope>
    <source>
        <strain evidence="9 10">SB3404</strain>
    </source>
</reference>
<dbReference type="RefSeq" id="WP_165297765.1">
    <property type="nucleotide sequence ID" value="NZ_JAAKZZ010000044.1"/>
</dbReference>
<dbReference type="InterPro" id="IPR000064">
    <property type="entry name" value="NLP_P60_dom"/>
</dbReference>
<dbReference type="GO" id="GO:0006508">
    <property type="term" value="P:proteolysis"/>
    <property type="evidence" value="ECO:0007669"/>
    <property type="project" value="UniProtKB-KW"/>
</dbReference>
<feature type="compositionally biased region" description="Basic and acidic residues" evidence="6">
    <location>
        <begin position="159"/>
        <end position="176"/>
    </location>
</feature>
<dbReference type="InterPro" id="IPR038765">
    <property type="entry name" value="Papain-like_cys_pep_sf"/>
</dbReference>
<name>A0A6G4WUG8_9ACTN</name>
<dbReference type="Gene3D" id="3.90.1720.10">
    <property type="entry name" value="endopeptidase domain like (from Nostoc punctiforme)"/>
    <property type="match status" value="1"/>
</dbReference>
<dbReference type="Gene3D" id="6.10.250.3150">
    <property type="match status" value="1"/>
</dbReference>
<feature type="coiled-coil region" evidence="5">
    <location>
        <begin position="41"/>
        <end position="89"/>
    </location>
</feature>
<feature type="compositionally biased region" description="Low complexity" evidence="6">
    <location>
        <begin position="149"/>
        <end position="158"/>
    </location>
</feature>
<dbReference type="Proteomes" id="UP000477722">
    <property type="component" value="Unassembled WGS sequence"/>
</dbReference>
<feature type="signal peptide" evidence="7">
    <location>
        <begin position="1"/>
        <end position="35"/>
    </location>
</feature>
<evidence type="ECO:0000256" key="4">
    <source>
        <dbReference type="ARBA" id="ARBA00022807"/>
    </source>
</evidence>
<evidence type="ECO:0000256" key="3">
    <source>
        <dbReference type="ARBA" id="ARBA00022801"/>
    </source>
</evidence>
<evidence type="ECO:0000256" key="1">
    <source>
        <dbReference type="ARBA" id="ARBA00007074"/>
    </source>
</evidence>
<gene>
    <name evidence="9" type="ORF">G5C65_07055</name>
</gene>
<sequence length="360" mass="38348">MASHRRPKQPGRARVGAFTLTAAAAVALTAQAAHAEPQPSKKDVKEKVDKLYEDAEGATEKYNGAKEKQEKLQKQVENLQSSVARGQAQLNKMRNGLGSMATAQYRTGGIDPSVQLFLSSSPDNYLDRASAMDQLSGKQAEALKKIQAKQRALAQQRQEAGDKLKDLSETRKELGTKKKAIQGKLSKARSLLNSLTAKERERLEAKQRKEAQEAAKKAEKADSSKQQQSAGDASSDAPSGKAGSGRAGSAFAAAKGKVGSPYVWGATGPSSFDCSGLTSWAYKQAGVSLPRTSQAQANAGTRISSQGQLQVGDLVFFYNDLHHVGLYAGGGQILHAPKPGASVRFESINNMPFMFGARVG</sequence>
<evidence type="ECO:0000256" key="5">
    <source>
        <dbReference type="SAM" id="Coils"/>
    </source>
</evidence>
<feature type="chain" id="PRO_5026309179" description="NlpC/P60 domain-containing protein" evidence="7">
    <location>
        <begin position="36"/>
        <end position="360"/>
    </location>
</feature>
<feature type="domain" description="NlpC/P60" evidence="8">
    <location>
        <begin position="244"/>
        <end position="360"/>
    </location>
</feature>
<protein>
    <recommendedName>
        <fullName evidence="8">NlpC/P60 domain-containing protein</fullName>
    </recommendedName>
</protein>
<feature type="region of interest" description="Disordered" evidence="6">
    <location>
        <begin position="192"/>
        <end position="247"/>
    </location>
</feature>
<evidence type="ECO:0000256" key="2">
    <source>
        <dbReference type="ARBA" id="ARBA00022670"/>
    </source>
</evidence>
<comment type="caution">
    <text evidence="9">The sequence shown here is derived from an EMBL/GenBank/DDBJ whole genome shotgun (WGS) entry which is preliminary data.</text>
</comment>
<dbReference type="SUPFAM" id="SSF54001">
    <property type="entry name" value="Cysteine proteinases"/>
    <property type="match status" value="1"/>
</dbReference>
<evidence type="ECO:0000256" key="7">
    <source>
        <dbReference type="SAM" id="SignalP"/>
    </source>
</evidence>
<dbReference type="PANTHER" id="PTHR47359">
    <property type="entry name" value="PEPTIDOGLYCAN DL-ENDOPEPTIDASE CWLO"/>
    <property type="match status" value="1"/>
</dbReference>
<keyword evidence="4" id="KW-0788">Thiol protease</keyword>
<feature type="region of interest" description="Disordered" evidence="6">
    <location>
        <begin position="149"/>
        <end position="180"/>
    </location>
</feature>
<feature type="compositionally biased region" description="Basic and acidic residues" evidence="6">
    <location>
        <begin position="197"/>
        <end position="223"/>
    </location>
</feature>
<keyword evidence="5" id="KW-0175">Coiled coil</keyword>
<keyword evidence="10" id="KW-1185">Reference proteome</keyword>